<gene>
    <name evidence="1" type="ORF">DDQ50_03680</name>
</gene>
<dbReference type="AlphaFoldDB" id="A0A2V1HSM6"/>
<evidence type="ECO:0000313" key="1">
    <source>
        <dbReference type="EMBL" id="PVZ95605.1"/>
    </source>
</evidence>
<accession>A0A2V1HSM6</accession>
<dbReference type="Proteomes" id="UP000244893">
    <property type="component" value="Unassembled WGS sequence"/>
</dbReference>
<organism evidence="1 2">
    <name type="scientific">Amnibacterium flavum</name>
    <dbReference type="NCBI Taxonomy" id="2173173"/>
    <lineage>
        <taxon>Bacteria</taxon>
        <taxon>Bacillati</taxon>
        <taxon>Actinomycetota</taxon>
        <taxon>Actinomycetes</taxon>
        <taxon>Micrococcales</taxon>
        <taxon>Microbacteriaceae</taxon>
        <taxon>Amnibacterium</taxon>
    </lineage>
</organism>
<name>A0A2V1HSM6_9MICO</name>
<proteinExistence type="predicted"/>
<evidence type="ECO:0000313" key="2">
    <source>
        <dbReference type="Proteomes" id="UP000244893"/>
    </source>
</evidence>
<protein>
    <submittedName>
        <fullName evidence="1">Uncharacterized protein</fullName>
    </submittedName>
</protein>
<comment type="caution">
    <text evidence="1">The sequence shown here is derived from an EMBL/GenBank/DDBJ whole genome shotgun (WGS) entry which is preliminary data.</text>
</comment>
<sequence length="78" mass="8556">MLHRGHPAAPLSRLLLGDDIDFFDFRRTRSAVRTWVAIFALPRSVGIAGTGSPPPATVRSYVQRPLRPHGLDGLLVVL</sequence>
<reference evidence="1 2" key="1">
    <citation type="submission" date="2018-05" db="EMBL/GenBank/DDBJ databases">
        <title>Amnibacterium sp. M8JJ-5, whole genome shotgun sequence.</title>
        <authorList>
            <person name="Tuo L."/>
        </authorList>
    </citation>
    <scope>NUCLEOTIDE SEQUENCE [LARGE SCALE GENOMIC DNA]</scope>
    <source>
        <strain evidence="1 2">M8JJ-5</strain>
    </source>
</reference>
<dbReference type="EMBL" id="QEOP01000001">
    <property type="protein sequence ID" value="PVZ95605.1"/>
    <property type="molecule type" value="Genomic_DNA"/>
</dbReference>
<keyword evidence="2" id="KW-1185">Reference proteome</keyword>